<feature type="domain" description="HYR" evidence="3">
    <location>
        <begin position="402"/>
        <end position="480"/>
    </location>
</feature>
<feature type="compositionally biased region" description="Basic and acidic residues" evidence="2">
    <location>
        <begin position="587"/>
        <end position="618"/>
    </location>
</feature>
<dbReference type="EMBL" id="MLJW01000027">
    <property type="protein sequence ID" value="OIR09272.1"/>
    <property type="molecule type" value="Genomic_DNA"/>
</dbReference>
<accession>A0A1J5SZ06</accession>
<name>A0A1J5SZ06_9ZZZZ</name>
<dbReference type="SUPFAM" id="SSF49313">
    <property type="entry name" value="Cadherin-like"/>
    <property type="match status" value="1"/>
</dbReference>
<dbReference type="Pfam" id="PF02494">
    <property type="entry name" value="HYR"/>
    <property type="match status" value="2"/>
</dbReference>
<evidence type="ECO:0000256" key="2">
    <source>
        <dbReference type="SAM" id="MobiDB-lite"/>
    </source>
</evidence>
<feature type="domain" description="HYR" evidence="3">
    <location>
        <begin position="321"/>
        <end position="401"/>
    </location>
</feature>
<dbReference type="Gene3D" id="2.60.40.10">
    <property type="entry name" value="Immunoglobulins"/>
    <property type="match status" value="1"/>
</dbReference>
<keyword evidence="1" id="KW-0677">Repeat</keyword>
<gene>
    <name evidence="4" type="ORF">GALL_85050</name>
</gene>
<proteinExistence type="predicted"/>
<evidence type="ECO:0000256" key="1">
    <source>
        <dbReference type="ARBA" id="ARBA00022737"/>
    </source>
</evidence>
<evidence type="ECO:0000313" key="4">
    <source>
        <dbReference type="EMBL" id="OIR09272.1"/>
    </source>
</evidence>
<evidence type="ECO:0000259" key="3">
    <source>
        <dbReference type="PROSITE" id="PS50825"/>
    </source>
</evidence>
<comment type="caution">
    <text evidence="4">The sequence shown here is derived from an EMBL/GenBank/DDBJ whole genome shotgun (WGS) entry which is preliminary data.</text>
</comment>
<dbReference type="InterPro" id="IPR015919">
    <property type="entry name" value="Cadherin-like_sf"/>
</dbReference>
<protein>
    <submittedName>
        <fullName evidence="4">HYR domain protein</fullName>
    </submittedName>
</protein>
<dbReference type="AlphaFoldDB" id="A0A1J5SZ06"/>
<dbReference type="GO" id="GO:0016020">
    <property type="term" value="C:membrane"/>
    <property type="evidence" value="ECO:0007669"/>
    <property type="project" value="InterPro"/>
</dbReference>
<dbReference type="GO" id="GO:0005509">
    <property type="term" value="F:calcium ion binding"/>
    <property type="evidence" value="ECO:0007669"/>
    <property type="project" value="InterPro"/>
</dbReference>
<reference evidence="4" key="1">
    <citation type="submission" date="2016-10" db="EMBL/GenBank/DDBJ databases">
        <title>Sequence of Gallionella enrichment culture.</title>
        <authorList>
            <person name="Poehlein A."/>
            <person name="Muehling M."/>
            <person name="Daniel R."/>
        </authorList>
    </citation>
    <scope>NUCLEOTIDE SEQUENCE</scope>
</reference>
<dbReference type="PANTHER" id="PTHR24273">
    <property type="entry name" value="FI04643P-RELATED"/>
    <property type="match status" value="1"/>
</dbReference>
<dbReference type="PROSITE" id="PS50825">
    <property type="entry name" value="HYR"/>
    <property type="match status" value="2"/>
</dbReference>
<feature type="region of interest" description="Disordered" evidence="2">
    <location>
        <begin position="584"/>
        <end position="618"/>
    </location>
</feature>
<organism evidence="4">
    <name type="scientific">mine drainage metagenome</name>
    <dbReference type="NCBI Taxonomy" id="410659"/>
    <lineage>
        <taxon>unclassified sequences</taxon>
        <taxon>metagenomes</taxon>
        <taxon>ecological metagenomes</taxon>
    </lineage>
</organism>
<dbReference type="InterPro" id="IPR003410">
    <property type="entry name" value="HYR_dom"/>
</dbReference>
<dbReference type="PANTHER" id="PTHR24273:SF32">
    <property type="entry name" value="HYALIN"/>
    <property type="match status" value="1"/>
</dbReference>
<sequence>MFSRPPIPFRGLGLRLMPQAFAVLGVSFLAAFVFPSRSCAQASSPQTYFTDSLTGPTSPNLAPIPSAKYGYTASGLERTQSDNATDRPMVTTALDTYLAQTNFVAEVTVTLPSSDLLFFGLGQGNSDPGYDNEPSNAFYFRVHNNFQGYSGIQADVRTTSADPSSGYQAVNQIGTYSSGSTITLRIERLGDTLTMSIVGGGSVTYSLSAYPSLGLTNTNTLLFFGNTNVGSVFSNLKIYPVPLPVVTSDTVSGGYGTPFSYTISATNSPTSYAATGLPSGLALSGNTISGTLPSGIGPITIGLSATNEWGSGTGTLTINVVDTTPPVITAPGTVTAEATSAAGAVVTFTATATDAISGTVPVVATPPSGSTFPLGISSVSLSATDAAGNTATQTMLVNVEDTTPPTLVVPANIKAEATSAAGAVVTFSATATDLVTSSPTIAYSVAPGSTFPLGVTTVNVTATDGAGNVAKGSFTVTVVDTTPPTVTASLTPVRAGGDDESAQLFKVAFSATDLFGIKGAAQATLNGVAVTNGQLVRLKLIRSGAQRVDSDDHVLQIRATSFTLTVTATDTNGNVGTATAVPVFVKHGSDGEDKDGGKPDRGGDGKKTDKGGHDGKDS</sequence>
<dbReference type="InterPro" id="IPR013783">
    <property type="entry name" value="Ig-like_fold"/>
</dbReference>